<sequence length="294" mass="31984">MTDLADRAASLACWSGPVTPRPLSGGMTNANFVVEDRGARYVVRIGGDIPHHGILRRNELAASRAAAEIGVSPPVFHVEPGALVVGFIEGRTFTPEDVRDPANLPRLVDLVRRAHTEIPKALRGPAPLFWVFHVLRDYAHTLREAGSRHAAALPGLMADADRFELAVGPVDLIFGHNDLLAANVIDDGSRLWLVDWDYAGFNSPLFDLGGLASNSELGPAARQALIEAYFERPLDDALARRFAAMTAASLLRETLWSMVSEITSTIDFDYSAYTAENFARYEIARAAFAAMESA</sequence>
<evidence type="ECO:0000313" key="3">
    <source>
        <dbReference type="Proteomes" id="UP000048984"/>
    </source>
</evidence>
<dbReference type="PANTHER" id="PTHR22603">
    <property type="entry name" value="CHOLINE/ETHANOALAMINE KINASE"/>
    <property type="match status" value="1"/>
</dbReference>
<dbReference type="STRING" id="665126.ABB55_20960"/>
<dbReference type="GO" id="GO:0004305">
    <property type="term" value="F:ethanolamine kinase activity"/>
    <property type="evidence" value="ECO:0007669"/>
    <property type="project" value="TreeGrafter"/>
</dbReference>
<dbReference type="SUPFAM" id="SSF56112">
    <property type="entry name" value="Protein kinase-like (PK-like)"/>
    <property type="match status" value="1"/>
</dbReference>
<accession>A0A0P6VRE0</accession>
<dbReference type="Proteomes" id="UP000048984">
    <property type="component" value="Unassembled WGS sequence"/>
</dbReference>
<evidence type="ECO:0000313" key="2">
    <source>
        <dbReference type="EMBL" id="KPL54380.1"/>
    </source>
</evidence>
<reference evidence="2 3" key="1">
    <citation type="submission" date="2015-09" db="EMBL/GenBank/DDBJ databases">
        <authorList>
            <person name="Jackson K.R."/>
            <person name="Lunt B.L."/>
            <person name="Fisher J.N.B."/>
            <person name="Gardner A.V."/>
            <person name="Bailey M.E."/>
            <person name="Deus L.M."/>
            <person name="Earl A.S."/>
            <person name="Gibby P.D."/>
            <person name="Hartmann K.A."/>
            <person name="Liu J.E."/>
            <person name="Manci A.M."/>
            <person name="Nielsen D.A."/>
            <person name="Solomon M.B."/>
            <person name="Breakwell D.P."/>
            <person name="Burnett S.H."/>
            <person name="Grose J.H."/>
        </authorList>
    </citation>
    <scope>NUCLEOTIDE SEQUENCE [LARGE SCALE GENOMIC DNA]</scope>
    <source>
        <strain evidence="2 3">16</strain>
    </source>
</reference>
<keyword evidence="2" id="KW-0808">Transferase</keyword>
<dbReference type="PANTHER" id="PTHR22603:SF66">
    <property type="entry name" value="ETHANOLAMINE KINASE"/>
    <property type="match status" value="1"/>
</dbReference>
<dbReference type="InterPro" id="IPR011009">
    <property type="entry name" value="Kinase-like_dom_sf"/>
</dbReference>
<dbReference type="RefSeq" id="WP_054360547.1">
    <property type="nucleotide sequence ID" value="NZ_LJYW01000001.1"/>
</dbReference>
<protein>
    <submittedName>
        <fullName evidence="2">Choline kinase</fullName>
    </submittedName>
</protein>
<feature type="domain" description="Aminoglycoside phosphotransferase" evidence="1">
    <location>
        <begin position="21"/>
        <end position="233"/>
    </location>
</feature>
<keyword evidence="2" id="KW-0418">Kinase</keyword>
<organism evidence="2 3">
    <name type="scientific">Prosthecodimorpha hirschii</name>
    <dbReference type="NCBI Taxonomy" id="665126"/>
    <lineage>
        <taxon>Bacteria</taxon>
        <taxon>Pseudomonadati</taxon>
        <taxon>Pseudomonadota</taxon>
        <taxon>Alphaproteobacteria</taxon>
        <taxon>Hyphomicrobiales</taxon>
        <taxon>Ancalomicrobiaceae</taxon>
        <taxon>Prosthecodimorpha</taxon>
    </lineage>
</organism>
<comment type="caution">
    <text evidence="2">The sequence shown here is derived from an EMBL/GenBank/DDBJ whole genome shotgun (WGS) entry which is preliminary data.</text>
</comment>
<dbReference type="CDD" id="cd05151">
    <property type="entry name" value="ChoK-like"/>
    <property type="match status" value="1"/>
</dbReference>
<gene>
    <name evidence="2" type="ORF">ABB55_20960</name>
</gene>
<dbReference type="GO" id="GO:0005737">
    <property type="term" value="C:cytoplasm"/>
    <property type="evidence" value="ECO:0007669"/>
    <property type="project" value="TreeGrafter"/>
</dbReference>
<dbReference type="InterPro" id="IPR002575">
    <property type="entry name" value="Aminoglycoside_PTrfase"/>
</dbReference>
<dbReference type="Pfam" id="PF01636">
    <property type="entry name" value="APH"/>
    <property type="match status" value="1"/>
</dbReference>
<evidence type="ECO:0000259" key="1">
    <source>
        <dbReference type="Pfam" id="PF01636"/>
    </source>
</evidence>
<dbReference type="GO" id="GO:0006646">
    <property type="term" value="P:phosphatidylethanolamine biosynthetic process"/>
    <property type="evidence" value="ECO:0007669"/>
    <property type="project" value="TreeGrafter"/>
</dbReference>
<dbReference type="AlphaFoldDB" id="A0A0P6VRE0"/>
<dbReference type="Gene3D" id="3.30.200.20">
    <property type="entry name" value="Phosphorylase Kinase, domain 1"/>
    <property type="match status" value="1"/>
</dbReference>
<keyword evidence="3" id="KW-1185">Reference proteome</keyword>
<dbReference type="Gene3D" id="3.90.1200.10">
    <property type="match status" value="1"/>
</dbReference>
<dbReference type="EMBL" id="LJYW01000001">
    <property type="protein sequence ID" value="KPL54380.1"/>
    <property type="molecule type" value="Genomic_DNA"/>
</dbReference>
<proteinExistence type="predicted"/>
<name>A0A0P6VRE0_9HYPH</name>
<reference evidence="2 3" key="2">
    <citation type="submission" date="2015-10" db="EMBL/GenBank/DDBJ databases">
        <title>Draft Genome Sequence of Prosthecomicrobium hirschii ATCC 27832.</title>
        <authorList>
            <person name="Daniel J."/>
            <person name="Givan S.A."/>
            <person name="Brun Y.V."/>
            <person name="Brown P.J."/>
        </authorList>
    </citation>
    <scope>NUCLEOTIDE SEQUENCE [LARGE SCALE GENOMIC DNA]</scope>
    <source>
        <strain evidence="2 3">16</strain>
    </source>
</reference>